<dbReference type="FunCoup" id="A0A7I4FJA8">
    <property type="interactions" value="697"/>
</dbReference>
<dbReference type="GeneID" id="112278237"/>
<dbReference type="InterPro" id="IPR002035">
    <property type="entry name" value="VWF_A"/>
</dbReference>
<evidence type="ECO:0000313" key="3">
    <source>
        <dbReference type="Proteomes" id="UP000006727"/>
    </source>
</evidence>
<dbReference type="InterPro" id="IPR036465">
    <property type="entry name" value="vWFA_dom_sf"/>
</dbReference>
<dbReference type="Proteomes" id="UP000006727">
    <property type="component" value="Chromosome 27"/>
</dbReference>
<dbReference type="Gene3D" id="3.40.50.410">
    <property type="entry name" value="von Willebrand factor, type A domain"/>
    <property type="match status" value="1"/>
</dbReference>
<gene>
    <name evidence="2" type="primary">LOC112278237</name>
</gene>
<organism evidence="2 3">
    <name type="scientific">Physcomitrium patens</name>
    <name type="common">Spreading-leaved earth moss</name>
    <name type="synonym">Physcomitrella patens</name>
    <dbReference type="NCBI Taxonomy" id="3218"/>
    <lineage>
        <taxon>Eukaryota</taxon>
        <taxon>Viridiplantae</taxon>
        <taxon>Streptophyta</taxon>
        <taxon>Embryophyta</taxon>
        <taxon>Bryophyta</taxon>
        <taxon>Bryophytina</taxon>
        <taxon>Bryopsida</taxon>
        <taxon>Funariidae</taxon>
        <taxon>Funariales</taxon>
        <taxon>Funariaceae</taxon>
        <taxon>Physcomitrium</taxon>
    </lineage>
</organism>
<name>A0A7I4FJA8_PHYPA</name>
<dbReference type="AlphaFoldDB" id="A0A7I4FJA8"/>
<reference evidence="2" key="3">
    <citation type="submission" date="2020-12" db="UniProtKB">
        <authorList>
            <consortium name="EnsemblPlants"/>
        </authorList>
    </citation>
    <scope>IDENTIFICATION</scope>
</reference>
<sequence>MTMAVNTLMRSVAAGRMLAEQLHYGGVLTRPTIQDMDGTRLQEDLPTCPMVYAIITDMKVFGNPKVDNDHYEQYPPTYPLDAPPPPALVPLTLEKSKLNVECCISTGFVTSKCTWNLNCVRSQASCDCLLAVPIDNQGTVSSVEIDMGHDRLYTTIVVPTDEAASYCTKGNTQADVNGPGTYNPELFRLKIPQVEGGAKLEVKVTWFQSMIFDNGMYSLRVPFVFPEHILPIATKLSSIIKVKCSINTGTNGGVELGAFGNPMEEILREHGKVIFKKGGNDWKNQDFIASYKTWSDGIFPNLIFQDPEPGESDNRGSFCLSISPPDPNKIKVFQRAVVFLLDRSGSMKGKPIEAARQALYFGLESLKPEDSFNIIAFDHDLTLFSPQMERSTTTSIARACEWSMTNCTARGGTDILSPLQQAFQLLENFPGAIPYVFLITDGAVSAEQNICLTMQSRIVALGARAPRISTFGIGHYCNFYFLKMLAVIGRGMNEVAFKSDKIRGQMERMLVATAAPVLTNIGLARLPDNCEVYPFPIPDLFCGNPLIISGKFYGKFPDSLIVMGLMPDQSTWQIEVPSRNSSKLPLNRVFAKQQLDLFTGQAWLCGNKSREQEAVNLSLSTGLPCQYTRMIGFETTREKFEEFQSQRKKGKKMDVNKFITAKAAGVVLIGGLVVGFGSVAATLANSVIEDTIADSVESALESLGGTVGDWCDCCLRCFEFICTNVDCLCGCECCECCGAVLEGCECFLGGACELIFGCLCGLLDM</sequence>
<evidence type="ECO:0000313" key="2">
    <source>
        <dbReference type="EnsemblPlants" id="Pp3c27_3340V3.2"/>
    </source>
</evidence>
<dbReference type="InParanoid" id="A0A7I4FJA8"/>
<reference evidence="2 3" key="1">
    <citation type="journal article" date="2008" name="Science">
        <title>The Physcomitrella genome reveals evolutionary insights into the conquest of land by plants.</title>
        <authorList>
            <person name="Rensing S."/>
            <person name="Lang D."/>
            <person name="Zimmer A."/>
            <person name="Terry A."/>
            <person name="Salamov A."/>
            <person name="Shapiro H."/>
            <person name="Nishiyama T."/>
            <person name="Perroud P.-F."/>
            <person name="Lindquist E."/>
            <person name="Kamisugi Y."/>
            <person name="Tanahashi T."/>
            <person name="Sakakibara K."/>
            <person name="Fujita T."/>
            <person name="Oishi K."/>
            <person name="Shin-I T."/>
            <person name="Kuroki Y."/>
            <person name="Toyoda A."/>
            <person name="Suzuki Y."/>
            <person name="Hashimoto A."/>
            <person name="Yamaguchi K."/>
            <person name="Sugano A."/>
            <person name="Kohara Y."/>
            <person name="Fujiyama A."/>
            <person name="Anterola A."/>
            <person name="Aoki S."/>
            <person name="Ashton N."/>
            <person name="Barbazuk W.B."/>
            <person name="Barker E."/>
            <person name="Bennetzen J."/>
            <person name="Bezanilla M."/>
            <person name="Blankenship R."/>
            <person name="Cho S.H."/>
            <person name="Dutcher S."/>
            <person name="Estelle M."/>
            <person name="Fawcett J.A."/>
            <person name="Gundlach H."/>
            <person name="Hanada K."/>
            <person name="Heyl A."/>
            <person name="Hicks K.A."/>
            <person name="Hugh J."/>
            <person name="Lohr M."/>
            <person name="Mayer K."/>
            <person name="Melkozernov A."/>
            <person name="Murata T."/>
            <person name="Nelson D."/>
            <person name="Pils B."/>
            <person name="Prigge M."/>
            <person name="Reiss B."/>
            <person name="Renner T."/>
            <person name="Rombauts S."/>
            <person name="Rushton P."/>
            <person name="Sanderfoot A."/>
            <person name="Schween G."/>
            <person name="Shiu S.-H."/>
            <person name="Stueber K."/>
            <person name="Theodoulou F.L."/>
            <person name="Tu H."/>
            <person name="Van de Peer Y."/>
            <person name="Verrier P.J."/>
            <person name="Waters E."/>
            <person name="Wood A."/>
            <person name="Yang L."/>
            <person name="Cove D."/>
            <person name="Cuming A."/>
            <person name="Hasebe M."/>
            <person name="Lucas S."/>
            <person name="Mishler D.B."/>
            <person name="Reski R."/>
            <person name="Grigoriev I."/>
            <person name="Quatrano R.S."/>
            <person name="Boore J.L."/>
        </authorList>
    </citation>
    <scope>NUCLEOTIDE SEQUENCE [LARGE SCALE GENOMIC DNA]</scope>
    <source>
        <strain evidence="2 3">cv. Gransden 2004</strain>
    </source>
</reference>
<reference evidence="2 3" key="2">
    <citation type="journal article" date="2018" name="Plant J.">
        <title>The Physcomitrella patens chromosome-scale assembly reveals moss genome structure and evolution.</title>
        <authorList>
            <person name="Lang D."/>
            <person name="Ullrich K.K."/>
            <person name="Murat F."/>
            <person name="Fuchs J."/>
            <person name="Jenkins J."/>
            <person name="Haas F.B."/>
            <person name="Piednoel M."/>
            <person name="Gundlach H."/>
            <person name="Van Bel M."/>
            <person name="Meyberg R."/>
            <person name="Vives C."/>
            <person name="Morata J."/>
            <person name="Symeonidi A."/>
            <person name="Hiss M."/>
            <person name="Muchero W."/>
            <person name="Kamisugi Y."/>
            <person name="Saleh O."/>
            <person name="Blanc G."/>
            <person name="Decker E.L."/>
            <person name="van Gessel N."/>
            <person name="Grimwood J."/>
            <person name="Hayes R.D."/>
            <person name="Graham S.W."/>
            <person name="Gunter L.E."/>
            <person name="McDaniel S.F."/>
            <person name="Hoernstein S.N.W."/>
            <person name="Larsson A."/>
            <person name="Li F.W."/>
            <person name="Perroud P.F."/>
            <person name="Phillips J."/>
            <person name="Ranjan P."/>
            <person name="Rokshar D.S."/>
            <person name="Rothfels C.J."/>
            <person name="Schneider L."/>
            <person name="Shu S."/>
            <person name="Stevenson D.W."/>
            <person name="Thummler F."/>
            <person name="Tillich M."/>
            <person name="Villarreal Aguilar J.C."/>
            <person name="Widiez T."/>
            <person name="Wong G.K."/>
            <person name="Wymore A."/>
            <person name="Zhang Y."/>
            <person name="Zimmer A.D."/>
            <person name="Quatrano R.S."/>
            <person name="Mayer K.F.X."/>
            <person name="Goodstein D."/>
            <person name="Casacuberta J.M."/>
            <person name="Vandepoele K."/>
            <person name="Reski R."/>
            <person name="Cuming A.C."/>
            <person name="Tuskan G.A."/>
            <person name="Maumus F."/>
            <person name="Salse J."/>
            <person name="Schmutz J."/>
            <person name="Rensing S.A."/>
        </authorList>
    </citation>
    <scope>NUCLEOTIDE SEQUENCE [LARGE SCALE GENOMIC DNA]</scope>
    <source>
        <strain evidence="2 3">cv. Gransden 2004</strain>
    </source>
</reference>
<dbReference type="OrthoDB" id="1729737at2759"/>
<evidence type="ECO:0000259" key="1">
    <source>
        <dbReference type="PROSITE" id="PS50234"/>
    </source>
</evidence>
<accession>A0A7I4FJA8</accession>
<proteinExistence type="predicted"/>
<feature type="domain" description="VWFA" evidence="1">
    <location>
        <begin position="336"/>
        <end position="521"/>
    </location>
</feature>
<dbReference type="SMART" id="SM00327">
    <property type="entry name" value="VWA"/>
    <property type="match status" value="1"/>
</dbReference>
<dbReference type="EnsemblPlants" id="Pp3c27_3340V3.2">
    <property type="protein sequence ID" value="Pp3c27_3340V3.2"/>
    <property type="gene ID" value="Pp3c27_3340"/>
</dbReference>
<dbReference type="PANTHER" id="PTHR46503">
    <property type="entry name" value="INTER-ALPHA-TRYPSIN INHIBITOR HEAVY CHAIN-LIKE PROTEIN"/>
    <property type="match status" value="1"/>
</dbReference>
<dbReference type="EMBL" id="ABEU02000027">
    <property type="status" value="NOT_ANNOTATED_CDS"/>
    <property type="molecule type" value="Genomic_DNA"/>
</dbReference>
<keyword evidence="3" id="KW-1185">Reference proteome</keyword>
<dbReference type="RefSeq" id="XP_073388004.1">
    <property type="nucleotide sequence ID" value="XM_073531903.1"/>
</dbReference>
<protein>
    <recommendedName>
        <fullName evidence="1">VWFA domain-containing protein</fullName>
    </recommendedName>
</protein>
<dbReference type="PANTHER" id="PTHR46503:SF1">
    <property type="entry name" value="INTER-ALPHA-TRYPSIN INHIBITOR HEAVY CHAIN-LIKE PROTEIN"/>
    <property type="match status" value="1"/>
</dbReference>
<dbReference type="SUPFAM" id="SSF53300">
    <property type="entry name" value="vWA-like"/>
    <property type="match status" value="1"/>
</dbReference>
<dbReference type="Pfam" id="PF13768">
    <property type="entry name" value="VWA_3"/>
    <property type="match status" value="1"/>
</dbReference>
<dbReference type="PROSITE" id="PS50234">
    <property type="entry name" value="VWFA"/>
    <property type="match status" value="1"/>
</dbReference>
<dbReference type="Gramene" id="Pp3c27_3340V3.2">
    <property type="protein sequence ID" value="Pp3c27_3340V3.2"/>
    <property type="gene ID" value="Pp3c27_3340"/>
</dbReference>